<organism evidence="2 3">
    <name type="scientific">Piscinibacter koreensis</name>
    <dbReference type="NCBI Taxonomy" id="2742824"/>
    <lineage>
        <taxon>Bacteria</taxon>
        <taxon>Pseudomonadati</taxon>
        <taxon>Pseudomonadota</taxon>
        <taxon>Betaproteobacteria</taxon>
        <taxon>Burkholderiales</taxon>
        <taxon>Sphaerotilaceae</taxon>
        <taxon>Piscinibacter</taxon>
    </lineage>
</organism>
<feature type="compositionally biased region" description="Polar residues" evidence="1">
    <location>
        <begin position="127"/>
        <end position="142"/>
    </location>
</feature>
<protein>
    <submittedName>
        <fullName evidence="2">Uncharacterized protein</fullName>
    </submittedName>
</protein>
<reference evidence="2 3" key="1">
    <citation type="submission" date="2020-06" db="EMBL/GenBank/DDBJ databases">
        <title>Schlegella sp. ID0723 isolated from air conditioner.</title>
        <authorList>
            <person name="Kim D.Y."/>
            <person name="Kim D.-U."/>
        </authorList>
    </citation>
    <scope>NUCLEOTIDE SEQUENCE [LARGE SCALE GENOMIC DNA]</scope>
    <source>
        <strain evidence="2 3">ID0723</strain>
    </source>
</reference>
<accession>A0A7Y6TUY8</accession>
<dbReference type="RefSeq" id="WP_176065280.1">
    <property type="nucleotide sequence ID" value="NZ_JABWMJ010000001.1"/>
</dbReference>
<evidence type="ECO:0000313" key="2">
    <source>
        <dbReference type="EMBL" id="NUZ04371.1"/>
    </source>
</evidence>
<dbReference type="EMBL" id="JABWMJ010000001">
    <property type="protein sequence ID" value="NUZ04371.1"/>
    <property type="molecule type" value="Genomic_DNA"/>
</dbReference>
<dbReference type="AlphaFoldDB" id="A0A7Y6TUY8"/>
<comment type="caution">
    <text evidence="2">The sequence shown here is derived from an EMBL/GenBank/DDBJ whole genome shotgun (WGS) entry which is preliminary data.</text>
</comment>
<evidence type="ECO:0000313" key="3">
    <source>
        <dbReference type="Proteomes" id="UP000529637"/>
    </source>
</evidence>
<feature type="region of interest" description="Disordered" evidence="1">
    <location>
        <begin position="1"/>
        <end position="174"/>
    </location>
</feature>
<gene>
    <name evidence="2" type="ORF">HQN59_01215</name>
</gene>
<proteinExistence type="predicted"/>
<dbReference type="Proteomes" id="UP000529637">
    <property type="component" value="Unassembled WGS sequence"/>
</dbReference>
<evidence type="ECO:0000256" key="1">
    <source>
        <dbReference type="SAM" id="MobiDB-lite"/>
    </source>
</evidence>
<keyword evidence="3" id="KW-1185">Reference proteome</keyword>
<feature type="compositionally biased region" description="Polar residues" evidence="1">
    <location>
        <begin position="60"/>
        <end position="69"/>
    </location>
</feature>
<sequence length="174" mass="16449">MNQDPTRTPAATSPSSAEPTTLSPTQAPGHYGAGYGENAQHLGDDAALPSGSSGADAGRSTLSGGNDSHASVGVERAGTSAPGTIAGSTQGGNAAAGQTPGSSTVGGATVAASTPGGAGLDGAATGRSGSIGTAGATDNSGNMDPDEVQARPPTRNDAPATPGSDDVSLTFERS</sequence>
<name>A0A7Y6TUY8_9BURK</name>
<feature type="compositionally biased region" description="Polar residues" evidence="1">
    <location>
        <begin position="1"/>
        <end position="26"/>
    </location>
</feature>